<feature type="chain" id="PRO_5025400943" description="DUF7356 domain-containing protein" evidence="3">
    <location>
        <begin position="23"/>
        <end position="412"/>
    </location>
</feature>
<feature type="compositionally biased region" description="Basic and acidic residues" evidence="1">
    <location>
        <begin position="82"/>
        <end position="94"/>
    </location>
</feature>
<reference evidence="5" key="1">
    <citation type="submission" date="2019-09" db="EMBL/GenBank/DDBJ databases">
        <title>Draft genome information of white flower Hibiscus syriacus.</title>
        <authorList>
            <person name="Kim Y.-M."/>
        </authorList>
    </citation>
    <scope>NUCLEOTIDE SEQUENCE [LARGE SCALE GENOMIC DNA]</scope>
    <source>
        <strain evidence="5">YM2019G1</strain>
    </source>
</reference>
<feature type="compositionally biased region" description="Polar residues" evidence="1">
    <location>
        <begin position="163"/>
        <end position="172"/>
    </location>
</feature>
<keyword evidence="2" id="KW-0812">Transmembrane</keyword>
<evidence type="ECO:0000256" key="2">
    <source>
        <dbReference type="SAM" id="Phobius"/>
    </source>
</evidence>
<gene>
    <name evidence="5" type="ORF">F3Y22_tig00110013pilonHSYRG00644</name>
</gene>
<feature type="compositionally biased region" description="Polar residues" evidence="1">
    <location>
        <begin position="387"/>
        <end position="400"/>
    </location>
</feature>
<dbReference type="OrthoDB" id="785602at2759"/>
<feature type="compositionally biased region" description="Basic and acidic residues" evidence="1">
    <location>
        <begin position="118"/>
        <end position="128"/>
    </location>
</feature>
<name>A0A6A3BRD4_HIBSY</name>
<dbReference type="PANTHER" id="PTHR34200:SF2">
    <property type="entry name" value="TRANSMEMBRANE PROTEIN"/>
    <property type="match status" value="1"/>
</dbReference>
<feature type="region of interest" description="Disordered" evidence="1">
    <location>
        <begin position="365"/>
        <end position="412"/>
    </location>
</feature>
<feature type="compositionally biased region" description="Polar residues" evidence="1">
    <location>
        <begin position="107"/>
        <end position="117"/>
    </location>
</feature>
<proteinExistence type="predicted"/>
<evidence type="ECO:0000313" key="5">
    <source>
        <dbReference type="EMBL" id="KAE8718587.1"/>
    </source>
</evidence>
<dbReference type="AlphaFoldDB" id="A0A6A3BRD4"/>
<feature type="compositionally biased region" description="Low complexity" evidence="1">
    <location>
        <begin position="129"/>
        <end position="144"/>
    </location>
</feature>
<feature type="compositionally biased region" description="Basic and acidic residues" evidence="1">
    <location>
        <begin position="173"/>
        <end position="188"/>
    </location>
</feature>
<keyword evidence="3" id="KW-0732">Signal</keyword>
<dbReference type="Pfam" id="PF24053">
    <property type="entry name" value="DUF7356"/>
    <property type="match status" value="1"/>
</dbReference>
<evidence type="ECO:0000259" key="4">
    <source>
        <dbReference type="Pfam" id="PF24053"/>
    </source>
</evidence>
<feature type="compositionally biased region" description="Basic and acidic residues" evidence="1">
    <location>
        <begin position="146"/>
        <end position="157"/>
    </location>
</feature>
<keyword evidence="2" id="KW-1133">Transmembrane helix</keyword>
<sequence>MDRYAITTACLLFLIVADVSNASLFWKLRFLADESPTKNDTTAGAPPISQSPTKKSDPKPDTQSKLDPNPLNRTNSANQPPVDKKDPKLSDEPGKVIPPPPQKGIDSGTNSSSTSNHKTVEDNEDKKNNASTGNNSSSTSNSTGDKTLEGKEEKKNDTYSAKKPNSTGTEQADVSKEDENKKPPKKTNENGNKTQSGIVETCDGVANSCNDGNYLTACIKGSKQWVVLVHNSGGKSLKVNVAGPSGESLVKGLKVPKHGTQTINIPLTISETGELLLSAGNGDCVLHMNPIASEGNPFLNLPYDKLLTPVNGAYFMIATVLVFGGSWACCMFRKKRRRDGIPYQELEMGLPESMAATEVETAEGWDQGWDSDWDDGNAGKSSMGRHNVSNISANGLTTRSSNRDGWENDWDD</sequence>
<feature type="compositionally biased region" description="Basic and acidic residues" evidence="1">
    <location>
        <begin position="54"/>
        <end position="64"/>
    </location>
</feature>
<dbReference type="Proteomes" id="UP000436088">
    <property type="component" value="Unassembled WGS sequence"/>
</dbReference>
<dbReference type="InterPro" id="IPR055780">
    <property type="entry name" value="DUF7356"/>
</dbReference>
<dbReference type="EMBL" id="VEPZ02000812">
    <property type="protein sequence ID" value="KAE8718587.1"/>
    <property type="molecule type" value="Genomic_DNA"/>
</dbReference>
<organism evidence="5 6">
    <name type="scientific">Hibiscus syriacus</name>
    <name type="common">Rose of Sharon</name>
    <dbReference type="NCBI Taxonomy" id="106335"/>
    <lineage>
        <taxon>Eukaryota</taxon>
        <taxon>Viridiplantae</taxon>
        <taxon>Streptophyta</taxon>
        <taxon>Embryophyta</taxon>
        <taxon>Tracheophyta</taxon>
        <taxon>Spermatophyta</taxon>
        <taxon>Magnoliopsida</taxon>
        <taxon>eudicotyledons</taxon>
        <taxon>Gunneridae</taxon>
        <taxon>Pentapetalae</taxon>
        <taxon>rosids</taxon>
        <taxon>malvids</taxon>
        <taxon>Malvales</taxon>
        <taxon>Malvaceae</taxon>
        <taxon>Malvoideae</taxon>
        <taxon>Hibiscus</taxon>
    </lineage>
</organism>
<accession>A0A6A3BRD4</accession>
<dbReference type="PANTHER" id="PTHR34200">
    <property type="entry name" value="DENTIN SIALOPHOSPHOPROTEIN-LIKE ISOFORM X1"/>
    <property type="match status" value="1"/>
</dbReference>
<feature type="domain" description="DUF7356" evidence="4">
    <location>
        <begin position="195"/>
        <end position="290"/>
    </location>
</feature>
<feature type="compositionally biased region" description="Polar residues" evidence="1">
    <location>
        <begin position="38"/>
        <end position="53"/>
    </location>
</feature>
<feature type="compositionally biased region" description="Polar residues" evidence="1">
    <location>
        <begin position="65"/>
        <end position="79"/>
    </location>
</feature>
<evidence type="ECO:0000256" key="3">
    <source>
        <dbReference type="SAM" id="SignalP"/>
    </source>
</evidence>
<evidence type="ECO:0000313" key="6">
    <source>
        <dbReference type="Proteomes" id="UP000436088"/>
    </source>
</evidence>
<evidence type="ECO:0000256" key="1">
    <source>
        <dbReference type="SAM" id="MobiDB-lite"/>
    </source>
</evidence>
<comment type="caution">
    <text evidence="5">The sequence shown here is derived from an EMBL/GenBank/DDBJ whole genome shotgun (WGS) entry which is preliminary data.</text>
</comment>
<keyword evidence="6" id="KW-1185">Reference proteome</keyword>
<feature type="signal peptide" evidence="3">
    <location>
        <begin position="1"/>
        <end position="22"/>
    </location>
</feature>
<keyword evidence="2" id="KW-0472">Membrane</keyword>
<protein>
    <recommendedName>
        <fullName evidence="4">DUF7356 domain-containing protein</fullName>
    </recommendedName>
</protein>
<feature type="region of interest" description="Disordered" evidence="1">
    <location>
        <begin position="35"/>
        <end position="196"/>
    </location>
</feature>
<feature type="transmembrane region" description="Helical" evidence="2">
    <location>
        <begin position="312"/>
        <end position="332"/>
    </location>
</feature>